<evidence type="ECO:0000313" key="3">
    <source>
        <dbReference type="WBParaSite" id="ALUE_0002350201-mRNA-1"/>
    </source>
</evidence>
<name>A0A0M3IXM4_ASCLU</name>
<proteinExistence type="predicted"/>
<dbReference type="SUPFAM" id="SSF68923">
    <property type="entry name" value="PEP carboxykinase N-terminal domain"/>
    <property type="match status" value="1"/>
</dbReference>
<dbReference type="GO" id="GO:0005525">
    <property type="term" value="F:GTP binding"/>
    <property type="evidence" value="ECO:0007669"/>
    <property type="project" value="InterPro"/>
</dbReference>
<dbReference type="GO" id="GO:0033993">
    <property type="term" value="P:response to lipid"/>
    <property type="evidence" value="ECO:0007669"/>
    <property type="project" value="TreeGrafter"/>
</dbReference>
<dbReference type="GO" id="GO:0006094">
    <property type="term" value="P:gluconeogenesis"/>
    <property type="evidence" value="ECO:0007669"/>
    <property type="project" value="InterPro"/>
</dbReference>
<accession>A0A0M3IXM4</accession>
<dbReference type="PANTHER" id="PTHR11561:SF16">
    <property type="entry name" value="PHOSPHOENOLPYRUVATE CARBOXYKINASE (GTP)"/>
    <property type="match status" value="1"/>
</dbReference>
<evidence type="ECO:0000259" key="1">
    <source>
        <dbReference type="Pfam" id="PF17297"/>
    </source>
</evidence>
<dbReference type="InterPro" id="IPR008209">
    <property type="entry name" value="PEP_carboxykinase_GTP"/>
</dbReference>
<protein>
    <submittedName>
        <fullName evidence="3">PEPCK_N domain-containing protein</fullName>
    </submittedName>
</protein>
<keyword evidence="2" id="KW-1185">Reference proteome</keyword>
<dbReference type="InterPro" id="IPR035078">
    <property type="entry name" value="PEP_carboxykinase_GTP_N"/>
</dbReference>
<dbReference type="GO" id="GO:0005829">
    <property type="term" value="C:cytosol"/>
    <property type="evidence" value="ECO:0007669"/>
    <property type="project" value="TreeGrafter"/>
</dbReference>
<sequence>MGVELDERFPAAMAGRVMYVVPFSLGPIGGLHAINGIQLTDSIFVVLMTGICARSISFIC</sequence>
<organism evidence="2 3">
    <name type="scientific">Ascaris lumbricoides</name>
    <name type="common">Giant roundworm</name>
    <dbReference type="NCBI Taxonomy" id="6252"/>
    <lineage>
        <taxon>Eukaryota</taxon>
        <taxon>Metazoa</taxon>
        <taxon>Ecdysozoa</taxon>
        <taxon>Nematoda</taxon>
        <taxon>Chromadorea</taxon>
        <taxon>Rhabditida</taxon>
        <taxon>Spirurina</taxon>
        <taxon>Ascaridomorpha</taxon>
        <taxon>Ascaridoidea</taxon>
        <taxon>Ascarididae</taxon>
        <taxon>Ascaris</taxon>
    </lineage>
</organism>
<dbReference type="GO" id="GO:0042594">
    <property type="term" value="P:response to starvation"/>
    <property type="evidence" value="ECO:0007669"/>
    <property type="project" value="TreeGrafter"/>
</dbReference>
<reference evidence="3" key="1">
    <citation type="submission" date="2017-02" db="UniProtKB">
        <authorList>
            <consortium name="WormBaseParasite"/>
        </authorList>
    </citation>
    <scope>IDENTIFICATION</scope>
</reference>
<dbReference type="AlphaFoldDB" id="A0A0M3IXM4"/>
<feature type="domain" description="Phosphoenolpyruvate carboxykinase GTP-utilising N-terminal" evidence="1">
    <location>
        <begin position="3"/>
        <end position="55"/>
    </location>
</feature>
<dbReference type="InterPro" id="IPR008210">
    <property type="entry name" value="PEP_carboxykinase_N"/>
</dbReference>
<dbReference type="GO" id="GO:0004613">
    <property type="term" value="F:phosphoenolpyruvate carboxykinase (GTP) activity"/>
    <property type="evidence" value="ECO:0007669"/>
    <property type="project" value="TreeGrafter"/>
</dbReference>
<dbReference type="GO" id="GO:0071333">
    <property type="term" value="P:cellular response to glucose stimulus"/>
    <property type="evidence" value="ECO:0007669"/>
    <property type="project" value="TreeGrafter"/>
</dbReference>
<dbReference type="Proteomes" id="UP000036681">
    <property type="component" value="Unplaced"/>
</dbReference>
<dbReference type="Pfam" id="PF17297">
    <property type="entry name" value="PEPCK_N"/>
    <property type="match status" value="1"/>
</dbReference>
<dbReference type="Gene3D" id="3.40.449.10">
    <property type="entry name" value="Phosphoenolpyruvate Carboxykinase, domain 1"/>
    <property type="match status" value="1"/>
</dbReference>
<dbReference type="GO" id="GO:0006107">
    <property type="term" value="P:oxaloacetate metabolic process"/>
    <property type="evidence" value="ECO:0007669"/>
    <property type="project" value="TreeGrafter"/>
</dbReference>
<evidence type="ECO:0000313" key="2">
    <source>
        <dbReference type="Proteomes" id="UP000036681"/>
    </source>
</evidence>
<dbReference type="PANTHER" id="PTHR11561">
    <property type="entry name" value="PHOSPHOENOLPYRUVATE CARBOXYKINASE"/>
    <property type="match status" value="1"/>
</dbReference>
<dbReference type="GO" id="GO:0030145">
    <property type="term" value="F:manganese ion binding"/>
    <property type="evidence" value="ECO:0007669"/>
    <property type="project" value="TreeGrafter"/>
</dbReference>
<dbReference type="GO" id="GO:0046327">
    <property type="term" value="P:glycerol biosynthetic process from pyruvate"/>
    <property type="evidence" value="ECO:0007669"/>
    <property type="project" value="TreeGrafter"/>
</dbReference>
<dbReference type="GO" id="GO:0019543">
    <property type="term" value="P:propionate catabolic process"/>
    <property type="evidence" value="ECO:0007669"/>
    <property type="project" value="TreeGrafter"/>
</dbReference>
<dbReference type="WBParaSite" id="ALUE_0002350201-mRNA-1">
    <property type="protein sequence ID" value="ALUE_0002350201-mRNA-1"/>
    <property type="gene ID" value="ALUE_0002350201"/>
</dbReference>